<dbReference type="InterPro" id="IPR029044">
    <property type="entry name" value="Nucleotide-diphossugar_trans"/>
</dbReference>
<dbReference type="EMBL" id="BMGP01000002">
    <property type="protein sequence ID" value="GGF17261.1"/>
    <property type="molecule type" value="Genomic_DNA"/>
</dbReference>
<proteinExistence type="predicted"/>
<sequence length="241" mass="24561">MLTVVVIAKECVPGRVKTRLTPALSAQQAAAVAFASLSDTLDAVLSLPTDRRILAFDGNPDNAPAAAADFEIVQQTCGGLDTRLAAIFDQATGPTLLVGMDTPQLTAADLRAAVDGLTASDSSATPAAWLGFANDGGFWALGMTHPDGDHIRGVAMSQDDTGREQLNRLLSAGLEVSLLPELTDVDTFADAVEVARLAPDSRFAAAFGAAVSNGSNGSSDSNRSTSSTGTIGAATSAKARA</sequence>
<keyword evidence="3" id="KW-1185">Reference proteome</keyword>
<name>A0A917B2Q2_9MICO</name>
<dbReference type="InterPro" id="IPR018641">
    <property type="entry name" value="Trfase_1_rSAM/seldom-assoc"/>
</dbReference>
<accession>A0A917B2Q2</accession>
<dbReference type="SUPFAM" id="SSF53448">
    <property type="entry name" value="Nucleotide-diphospho-sugar transferases"/>
    <property type="match status" value="1"/>
</dbReference>
<evidence type="ECO:0000313" key="3">
    <source>
        <dbReference type="Proteomes" id="UP000598775"/>
    </source>
</evidence>
<dbReference type="AlphaFoldDB" id="A0A917B2Q2"/>
<protein>
    <submittedName>
        <fullName evidence="2">Glycosyl transferase</fullName>
    </submittedName>
</protein>
<dbReference type="GO" id="GO:0016740">
    <property type="term" value="F:transferase activity"/>
    <property type="evidence" value="ECO:0007669"/>
    <property type="project" value="UniProtKB-KW"/>
</dbReference>
<comment type="caution">
    <text evidence="2">The sequence shown here is derived from an EMBL/GenBank/DDBJ whole genome shotgun (WGS) entry which is preliminary data.</text>
</comment>
<dbReference type="PANTHER" id="PTHR36529:SF1">
    <property type="entry name" value="GLYCOSYLTRANSFERASE"/>
    <property type="match status" value="1"/>
</dbReference>
<keyword evidence="2" id="KW-0808">Transferase</keyword>
<dbReference type="Pfam" id="PF09837">
    <property type="entry name" value="DUF2064"/>
    <property type="match status" value="1"/>
</dbReference>
<feature type="compositionally biased region" description="Low complexity" evidence="1">
    <location>
        <begin position="212"/>
        <end position="241"/>
    </location>
</feature>
<dbReference type="Gene3D" id="3.90.550.10">
    <property type="entry name" value="Spore Coat Polysaccharide Biosynthesis Protein SpsA, Chain A"/>
    <property type="match status" value="1"/>
</dbReference>
<gene>
    <name evidence="2" type="ORF">GCM10011399_08750</name>
</gene>
<reference evidence="2 3" key="1">
    <citation type="journal article" date="2014" name="Int. J. Syst. Evol. Microbiol.">
        <title>Complete genome sequence of Corynebacterium casei LMG S-19264T (=DSM 44701T), isolated from a smear-ripened cheese.</title>
        <authorList>
            <consortium name="US DOE Joint Genome Institute (JGI-PGF)"/>
            <person name="Walter F."/>
            <person name="Albersmeier A."/>
            <person name="Kalinowski J."/>
            <person name="Ruckert C."/>
        </authorList>
    </citation>
    <scope>NUCLEOTIDE SEQUENCE [LARGE SCALE GENOMIC DNA]</scope>
    <source>
        <strain evidence="2 3">CGMCC 1.12976</strain>
    </source>
</reference>
<evidence type="ECO:0000256" key="1">
    <source>
        <dbReference type="SAM" id="MobiDB-lite"/>
    </source>
</evidence>
<dbReference type="Proteomes" id="UP000598775">
    <property type="component" value="Unassembled WGS sequence"/>
</dbReference>
<dbReference type="PANTHER" id="PTHR36529">
    <property type="entry name" value="SLL1095 PROTEIN"/>
    <property type="match status" value="1"/>
</dbReference>
<organism evidence="2 3">
    <name type="scientific">Subtercola lobariae</name>
    <dbReference type="NCBI Taxonomy" id="1588641"/>
    <lineage>
        <taxon>Bacteria</taxon>
        <taxon>Bacillati</taxon>
        <taxon>Actinomycetota</taxon>
        <taxon>Actinomycetes</taxon>
        <taxon>Micrococcales</taxon>
        <taxon>Microbacteriaceae</taxon>
        <taxon>Subtercola</taxon>
    </lineage>
</organism>
<feature type="region of interest" description="Disordered" evidence="1">
    <location>
        <begin position="210"/>
        <end position="241"/>
    </location>
</feature>
<dbReference type="RefSeq" id="WP_188674432.1">
    <property type="nucleotide sequence ID" value="NZ_BMGP01000002.1"/>
</dbReference>
<evidence type="ECO:0000313" key="2">
    <source>
        <dbReference type="EMBL" id="GGF17261.1"/>
    </source>
</evidence>